<name>A0A450ZLX7_9GAMM</name>
<dbReference type="EMBL" id="CAADFV010000054">
    <property type="protein sequence ID" value="VFK59587.1"/>
    <property type="molecule type" value="Genomic_DNA"/>
</dbReference>
<accession>A0A450ZLX7</accession>
<evidence type="ECO:0000313" key="3">
    <source>
        <dbReference type="EMBL" id="VFK59587.1"/>
    </source>
</evidence>
<organism evidence="2">
    <name type="scientific">Candidatus Kentrum sp. TUN</name>
    <dbReference type="NCBI Taxonomy" id="2126343"/>
    <lineage>
        <taxon>Bacteria</taxon>
        <taxon>Pseudomonadati</taxon>
        <taxon>Pseudomonadota</taxon>
        <taxon>Gammaproteobacteria</taxon>
        <taxon>Candidatus Kentrum</taxon>
    </lineage>
</organism>
<dbReference type="AlphaFoldDB" id="A0A450ZLX7"/>
<protein>
    <submittedName>
        <fullName evidence="2">Uncharacterized protein</fullName>
    </submittedName>
</protein>
<reference evidence="2" key="1">
    <citation type="submission" date="2019-02" db="EMBL/GenBank/DDBJ databases">
        <authorList>
            <person name="Gruber-Vodicka R. H."/>
            <person name="Seah K. B. B."/>
        </authorList>
    </citation>
    <scope>NUCLEOTIDE SEQUENCE</scope>
    <source>
        <strain evidence="3">BECK_BY2</strain>
        <strain evidence="2">BECK_BY3</strain>
    </source>
</reference>
<proteinExistence type="predicted"/>
<evidence type="ECO:0000256" key="1">
    <source>
        <dbReference type="SAM" id="MobiDB-lite"/>
    </source>
</evidence>
<dbReference type="EMBL" id="CAADFY010000054">
    <property type="protein sequence ID" value="VFK54757.1"/>
    <property type="molecule type" value="Genomic_DNA"/>
</dbReference>
<feature type="region of interest" description="Disordered" evidence="1">
    <location>
        <begin position="135"/>
        <end position="177"/>
    </location>
</feature>
<feature type="compositionally biased region" description="Polar residues" evidence="1">
    <location>
        <begin position="138"/>
        <end position="154"/>
    </location>
</feature>
<sequence length="177" mass="19611">MRPYLPDHEAFGAKKRTAESTRYAKTGRTKITAYIAARTAYIAARDAAIAAHSEAEQATAAKQEALQSLADDIRRNLRYAEMIVDFDDAKLKSIGWGGRRERTPLTPPGQVTGLVIVAEGEGWITLRWNKPRAARQWPTRSCTGNGSVTGNGRAQTLPPPRRSRWRVSHGARNWNTA</sequence>
<evidence type="ECO:0000313" key="2">
    <source>
        <dbReference type="EMBL" id="VFK54757.1"/>
    </source>
</evidence>
<gene>
    <name evidence="3" type="ORF">BECKTUN1418E_GA0071001_10547</name>
    <name evidence="2" type="ORF">BECKTUN1418F_GA0071002_10547</name>
</gene>